<accession>A0AAD9HMS9</accession>
<protein>
    <submittedName>
        <fullName evidence="1">Uncharacterized protein</fullName>
    </submittedName>
</protein>
<keyword evidence="2" id="KW-1185">Reference proteome</keyword>
<name>A0AAD9HMS9_9PEZI</name>
<dbReference type="EMBL" id="MU842846">
    <property type="protein sequence ID" value="KAK2030892.1"/>
    <property type="molecule type" value="Genomic_DNA"/>
</dbReference>
<gene>
    <name evidence="1" type="ORF">LX32DRAFT_302665</name>
</gene>
<dbReference type="Proteomes" id="UP001232148">
    <property type="component" value="Unassembled WGS sequence"/>
</dbReference>
<organism evidence="1 2">
    <name type="scientific">Colletotrichum zoysiae</name>
    <dbReference type="NCBI Taxonomy" id="1216348"/>
    <lineage>
        <taxon>Eukaryota</taxon>
        <taxon>Fungi</taxon>
        <taxon>Dikarya</taxon>
        <taxon>Ascomycota</taxon>
        <taxon>Pezizomycotina</taxon>
        <taxon>Sordariomycetes</taxon>
        <taxon>Hypocreomycetidae</taxon>
        <taxon>Glomerellales</taxon>
        <taxon>Glomerellaceae</taxon>
        <taxon>Colletotrichum</taxon>
        <taxon>Colletotrichum graminicola species complex</taxon>
    </lineage>
</organism>
<comment type="caution">
    <text evidence="1">The sequence shown here is derived from an EMBL/GenBank/DDBJ whole genome shotgun (WGS) entry which is preliminary data.</text>
</comment>
<proteinExistence type="predicted"/>
<dbReference type="AlphaFoldDB" id="A0AAD9HMS9"/>
<reference evidence="1" key="1">
    <citation type="submission" date="2021-06" db="EMBL/GenBank/DDBJ databases">
        <title>Comparative genomics, transcriptomics and evolutionary studies reveal genomic signatures of adaptation to plant cell wall in hemibiotrophic fungi.</title>
        <authorList>
            <consortium name="DOE Joint Genome Institute"/>
            <person name="Baroncelli R."/>
            <person name="Diaz J.F."/>
            <person name="Benocci T."/>
            <person name="Peng M."/>
            <person name="Battaglia E."/>
            <person name="Haridas S."/>
            <person name="Andreopoulos W."/>
            <person name="Labutti K."/>
            <person name="Pangilinan J."/>
            <person name="Floch G.L."/>
            <person name="Makela M.R."/>
            <person name="Henrissat B."/>
            <person name="Grigoriev I.V."/>
            <person name="Crouch J.A."/>
            <person name="De Vries R.P."/>
            <person name="Sukno S.A."/>
            <person name="Thon M.R."/>
        </authorList>
    </citation>
    <scope>NUCLEOTIDE SEQUENCE</scope>
    <source>
        <strain evidence="1">MAFF235873</strain>
    </source>
</reference>
<evidence type="ECO:0000313" key="1">
    <source>
        <dbReference type="EMBL" id="KAK2030892.1"/>
    </source>
</evidence>
<sequence length="127" mass="13930">MPNWAGMPCPEPSSPLGLARTTVHSPCTPLPRAPLKHTHSASRGHAHLTTSSFPIPRLAVVWSFLSLPSFLTTNQPTNPVKTLCLVLWLQPAALLYSHSLPRLKTRPLQPSCSFLLVPRFSTSLSFL</sequence>
<evidence type="ECO:0000313" key="2">
    <source>
        <dbReference type="Proteomes" id="UP001232148"/>
    </source>
</evidence>